<dbReference type="AlphaFoldDB" id="A0A1G4XAM1"/>
<protein>
    <submittedName>
        <fullName evidence="1">NAD(P)-binding Rossmann-like domain-containing protein</fullName>
    </submittedName>
</protein>
<keyword evidence="2" id="KW-1185">Reference proteome</keyword>
<dbReference type="OrthoDB" id="9800445at2"/>
<name>A0A1G4XAM1_9ACTN</name>
<organism evidence="1 2">
    <name type="scientific">Klenkia marina</name>
    <dbReference type="NCBI Taxonomy" id="1960309"/>
    <lineage>
        <taxon>Bacteria</taxon>
        <taxon>Bacillati</taxon>
        <taxon>Actinomycetota</taxon>
        <taxon>Actinomycetes</taxon>
        <taxon>Geodermatophilales</taxon>
        <taxon>Geodermatophilaceae</taxon>
        <taxon>Klenkia</taxon>
    </lineage>
</organism>
<dbReference type="EMBL" id="FMUH01000001">
    <property type="protein sequence ID" value="SCX38289.1"/>
    <property type="molecule type" value="Genomic_DNA"/>
</dbReference>
<proteinExistence type="predicted"/>
<evidence type="ECO:0000313" key="1">
    <source>
        <dbReference type="EMBL" id="SCX38289.1"/>
    </source>
</evidence>
<reference evidence="2" key="1">
    <citation type="submission" date="2016-10" db="EMBL/GenBank/DDBJ databases">
        <authorList>
            <person name="Varghese N."/>
            <person name="Submissions S."/>
        </authorList>
    </citation>
    <scope>NUCLEOTIDE SEQUENCE [LARGE SCALE GENOMIC DNA]</scope>
    <source>
        <strain evidence="2">DSM 45722</strain>
    </source>
</reference>
<evidence type="ECO:0000313" key="2">
    <source>
        <dbReference type="Proteomes" id="UP000198981"/>
    </source>
</evidence>
<dbReference type="Proteomes" id="UP000198981">
    <property type="component" value="Unassembled WGS sequence"/>
</dbReference>
<sequence length="463" mass="48594">MPDALLVGANLAALVAAGELAAAGQRVTLLTDGRPPGGHFAGLVVDGVAFDTGMVTLERPASGAQPVPALSGYDPDRRYDWTRYAAAVDRWQAGRVELRRTPTPQVLVAGRRHPDHLMTDRLDVLAGAEPPAPLLDRADPRHAADKTTGKAYDELPYREAARANHGPDVQARLVDPFLDSVLGSAAEHLLARHHRSAWLPLYWPATVAAATDHRPTPVPEHAFWTTDSGLVAQVVTGLHAELAAHPLVTLDHGPVRSVRREGDALRVHTDGAVHDHPAPAVGLPRDRARELLGLPPVPVGSAAPVAVLCCLVRADAVRDPAGCLLVVDPAVVAYRVTDQDAQAGRDRAWRRVTVEAGAAGQRLADSGGDLARRLVEDLVGLLGLPHADPGAGGTGHPDVRVLRLLRAPRALAVPTAASVAADRRSRDELLGAGAVPTGGLLGTGLNSLADQVVQGLALAERFG</sequence>
<dbReference type="STRING" id="1960309.SAMN03159343_0367"/>
<accession>A0A1G4XAM1</accession>
<dbReference type="Pfam" id="PF13450">
    <property type="entry name" value="NAD_binding_8"/>
    <property type="match status" value="1"/>
</dbReference>
<dbReference type="SUPFAM" id="SSF51905">
    <property type="entry name" value="FAD/NAD(P)-binding domain"/>
    <property type="match status" value="1"/>
</dbReference>
<dbReference type="RefSeq" id="WP_092799125.1">
    <property type="nucleotide sequence ID" value="NZ_FMUH01000001.1"/>
</dbReference>
<gene>
    <name evidence="1" type="ORF">SAMN03159343_0367</name>
</gene>
<dbReference type="InterPro" id="IPR036188">
    <property type="entry name" value="FAD/NAD-bd_sf"/>
</dbReference>